<dbReference type="AlphaFoldDB" id="A0A2I1HHA1"/>
<reference evidence="1 2" key="1">
    <citation type="submission" date="2015-10" db="EMBL/GenBank/DDBJ databases">
        <title>Genome analyses suggest a sexual origin of heterokaryosis in a supposedly ancient asexual fungus.</title>
        <authorList>
            <person name="Ropars J."/>
            <person name="Sedzielewska K."/>
            <person name="Noel J."/>
            <person name="Charron P."/>
            <person name="Farinelli L."/>
            <person name="Marton T."/>
            <person name="Kruger M."/>
            <person name="Pelin A."/>
            <person name="Brachmann A."/>
            <person name="Corradi N."/>
        </authorList>
    </citation>
    <scope>NUCLEOTIDE SEQUENCE [LARGE SCALE GENOMIC DNA]</scope>
    <source>
        <strain evidence="1 2">A4</strain>
    </source>
</reference>
<protein>
    <submittedName>
        <fullName evidence="1">Uncharacterized protein</fullName>
    </submittedName>
</protein>
<dbReference type="VEuPathDB" id="FungiDB:FUN_015517"/>
<organism evidence="1 2">
    <name type="scientific">Rhizophagus irregularis</name>
    <dbReference type="NCBI Taxonomy" id="588596"/>
    <lineage>
        <taxon>Eukaryota</taxon>
        <taxon>Fungi</taxon>
        <taxon>Fungi incertae sedis</taxon>
        <taxon>Mucoromycota</taxon>
        <taxon>Glomeromycotina</taxon>
        <taxon>Glomeromycetes</taxon>
        <taxon>Glomerales</taxon>
        <taxon>Glomeraceae</taxon>
        <taxon>Rhizophagus</taxon>
    </lineage>
</organism>
<sequence length="266" mass="31102">METDFGLELVNGDRFRSRTWIWEGLVFLKRRSGVFDFGLEFVNGDRFWPRTWIWEGLPKKEADYAFSTNVKPPKKYYSGNALTGMSGHIWHATLNTIKDQSTWPDFLKTQEYPNGVELNIPYYEYGFAIEVQGVQHKKYHEFFYRGDPNNFIKQQARDQLKKELCEKNLIALSNFMLSPTKMRKMEYYIYHLNETKNSKNMNHSASPAFPFHLLICGGSDSGKTNIILNLLLGNKIQRLYKEKKGERYVKNDDLVLIGKGISEKLL</sequence>
<name>A0A2I1HHA1_9GLOM</name>
<keyword evidence="2" id="KW-1185">Reference proteome</keyword>
<dbReference type="VEuPathDB" id="FungiDB:RhiirA1_478249"/>
<dbReference type="EMBL" id="LLXI01002925">
    <property type="protein sequence ID" value="PKY58263.1"/>
    <property type="molecule type" value="Genomic_DNA"/>
</dbReference>
<dbReference type="VEuPathDB" id="FungiDB:RhiirFUN_010610"/>
<evidence type="ECO:0000313" key="2">
    <source>
        <dbReference type="Proteomes" id="UP000234323"/>
    </source>
</evidence>
<comment type="caution">
    <text evidence="1">The sequence shown here is derived from an EMBL/GenBank/DDBJ whole genome shotgun (WGS) entry which is preliminary data.</text>
</comment>
<accession>A0A2I1HHA1</accession>
<dbReference type="Proteomes" id="UP000234323">
    <property type="component" value="Unassembled WGS sequence"/>
</dbReference>
<proteinExistence type="predicted"/>
<evidence type="ECO:0000313" key="1">
    <source>
        <dbReference type="EMBL" id="PKY58263.1"/>
    </source>
</evidence>
<gene>
    <name evidence="1" type="ORF">RhiirA4_449232</name>
</gene>